<evidence type="ECO:0000313" key="2">
    <source>
        <dbReference type="EMBL" id="PWK14956.1"/>
    </source>
</evidence>
<name>A0A316DBK2_9BACL</name>
<dbReference type="Proteomes" id="UP000245634">
    <property type="component" value="Unassembled WGS sequence"/>
</dbReference>
<dbReference type="OrthoDB" id="2970510at2"/>
<keyword evidence="3" id="KW-1185">Reference proteome</keyword>
<keyword evidence="1" id="KW-0812">Transmembrane</keyword>
<keyword evidence="1" id="KW-0472">Membrane</keyword>
<keyword evidence="1" id="KW-1133">Transmembrane helix</keyword>
<reference evidence="2 3" key="1">
    <citation type="submission" date="2018-05" db="EMBL/GenBank/DDBJ databases">
        <title>Genomic Encyclopedia of Type Strains, Phase IV (KMG-IV): sequencing the most valuable type-strain genomes for metagenomic binning, comparative biology and taxonomic classification.</title>
        <authorList>
            <person name="Goeker M."/>
        </authorList>
    </citation>
    <scope>NUCLEOTIDE SEQUENCE [LARGE SCALE GENOMIC DNA]</scope>
    <source>
        <strain evidence="2 3">DSM 18773</strain>
    </source>
</reference>
<evidence type="ECO:0000256" key="1">
    <source>
        <dbReference type="SAM" id="Phobius"/>
    </source>
</evidence>
<accession>A0A316DBK2</accession>
<comment type="caution">
    <text evidence="2">The sequence shown here is derived from an EMBL/GenBank/DDBJ whole genome shotgun (WGS) entry which is preliminary data.</text>
</comment>
<dbReference type="InterPro" id="IPR019277">
    <property type="entry name" value="DUF2304"/>
</dbReference>
<evidence type="ECO:0008006" key="4">
    <source>
        <dbReference type="Google" id="ProtNLM"/>
    </source>
</evidence>
<feature type="transmembrane region" description="Helical" evidence="1">
    <location>
        <begin position="6"/>
        <end position="25"/>
    </location>
</feature>
<feature type="transmembrane region" description="Helical" evidence="1">
    <location>
        <begin position="65"/>
        <end position="87"/>
    </location>
</feature>
<organism evidence="2 3">
    <name type="scientific">Tumebacillus permanentifrigoris</name>
    <dbReference type="NCBI Taxonomy" id="378543"/>
    <lineage>
        <taxon>Bacteria</taxon>
        <taxon>Bacillati</taxon>
        <taxon>Bacillota</taxon>
        <taxon>Bacilli</taxon>
        <taxon>Bacillales</taxon>
        <taxon>Alicyclobacillaceae</taxon>
        <taxon>Tumebacillus</taxon>
    </lineage>
</organism>
<dbReference type="RefSeq" id="WP_109687389.1">
    <property type="nucleotide sequence ID" value="NZ_QGGL01000004.1"/>
</dbReference>
<dbReference type="EMBL" id="QGGL01000004">
    <property type="protein sequence ID" value="PWK14956.1"/>
    <property type="molecule type" value="Genomic_DNA"/>
</dbReference>
<dbReference type="AlphaFoldDB" id="A0A316DBK2"/>
<evidence type="ECO:0000313" key="3">
    <source>
        <dbReference type="Proteomes" id="UP000245634"/>
    </source>
</evidence>
<protein>
    <recommendedName>
        <fullName evidence="4">DUF2304 domain-containing protein</fullName>
    </recommendedName>
</protein>
<gene>
    <name evidence="2" type="ORF">C7459_104160</name>
</gene>
<proteinExistence type="predicted"/>
<sequence>MSIELKLFLLSCGVAFVMVVLYLLLKKKISEWNVIAWSASAVAILLVSANPLWVDSAAKWLGIDYPPSLLFLFSTLILLIMVLYQSIQISTLQTKLRQVAQHVAVQKHLEIDPQIHPHVQAAVTSEGEPSL</sequence>
<feature type="transmembrane region" description="Helical" evidence="1">
    <location>
        <begin position="32"/>
        <end position="53"/>
    </location>
</feature>
<dbReference type="Pfam" id="PF10066">
    <property type="entry name" value="DUF2304"/>
    <property type="match status" value="1"/>
</dbReference>